<organism evidence="2 3">
    <name type="scientific">Pseudomonas luteola</name>
    <dbReference type="NCBI Taxonomy" id="47886"/>
    <lineage>
        <taxon>Bacteria</taxon>
        <taxon>Pseudomonadati</taxon>
        <taxon>Pseudomonadota</taxon>
        <taxon>Gammaproteobacteria</taxon>
        <taxon>Pseudomonadales</taxon>
        <taxon>Pseudomonadaceae</taxon>
        <taxon>Pseudomonas</taxon>
    </lineage>
</organism>
<gene>
    <name evidence="2" type="ORF">NCTC11842_01651</name>
</gene>
<dbReference type="Proteomes" id="UP000250443">
    <property type="component" value="Unassembled WGS sequence"/>
</dbReference>
<proteinExistence type="predicted"/>
<keyword evidence="1" id="KW-0472">Membrane</keyword>
<sequence>MKGSIANFSGGTLTHNHVLLLNVCLAGAAVLVALYGAPNLSSRFSHLPIKGYVTDAAPPVEVADNNLALPAAMASPPAESIVSAPDITALEQMWVSDQSQDGKESDTRETERLVALKQQVQARLMSVRVSALASGGAFINGKYIRSGAPIGMQVPGIDGKPLPVIATVKGNAVVLTAGDFTQTVRFK</sequence>
<keyword evidence="1" id="KW-0812">Transmembrane</keyword>
<dbReference type="AlphaFoldDB" id="A0A2X2CZ37"/>
<dbReference type="EMBL" id="UAUF01000010">
    <property type="protein sequence ID" value="SPZ05215.1"/>
    <property type="molecule type" value="Genomic_DNA"/>
</dbReference>
<feature type="transmembrane region" description="Helical" evidence="1">
    <location>
        <begin position="18"/>
        <end position="37"/>
    </location>
</feature>
<evidence type="ECO:0000313" key="3">
    <source>
        <dbReference type="Proteomes" id="UP000250443"/>
    </source>
</evidence>
<dbReference type="RefSeq" id="WP_074829861.1">
    <property type="nucleotide sequence ID" value="NZ_DALZQD010000048.1"/>
</dbReference>
<keyword evidence="1" id="KW-1133">Transmembrane helix</keyword>
<protein>
    <submittedName>
        <fullName evidence="2">Uncharacterized protein</fullName>
    </submittedName>
</protein>
<evidence type="ECO:0000313" key="2">
    <source>
        <dbReference type="EMBL" id="SPZ05215.1"/>
    </source>
</evidence>
<reference evidence="2 3" key="1">
    <citation type="submission" date="2018-06" db="EMBL/GenBank/DDBJ databases">
        <authorList>
            <consortium name="Pathogen Informatics"/>
            <person name="Doyle S."/>
        </authorList>
    </citation>
    <scope>NUCLEOTIDE SEQUENCE [LARGE SCALE GENOMIC DNA]</scope>
    <source>
        <strain evidence="2 3">NCTC11842</strain>
    </source>
</reference>
<accession>A0A2X2CZ37</accession>
<evidence type="ECO:0000256" key="1">
    <source>
        <dbReference type="SAM" id="Phobius"/>
    </source>
</evidence>
<name>A0A2X2CZ37_PSELU</name>
<dbReference type="GeneID" id="300269692"/>